<keyword evidence="2" id="KW-1185">Reference proteome</keyword>
<evidence type="ECO:0000313" key="2">
    <source>
        <dbReference type="Proteomes" id="UP000199387"/>
    </source>
</evidence>
<evidence type="ECO:0000313" key="1">
    <source>
        <dbReference type="EMBL" id="SDD07638.1"/>
    </source>
</evidence>
<dbReference type="PANTHER" id="PTHR40053">
    <property type="entry name" value="SPORULATION-CONTROL PROTEIN SPO0M"/>
    <property type="match status" value="1"/>
</dbReference>
<dbReference type="PANTHER" id="PTHR40053:SF1">
    <property type="entry name" value="SPORULATION-CONTROL PROTEIN SPO0M"/>
    <property type="match status" value="1"/>
</dbReference>
<sequence length="249" mass="28346">MSGFSGYMSRVGIRAATVDTQLAKRNFYPGEEVEGEVVIKGGAVEQRVEKIDLRLMVSIQREASTRHYTWQTYPLEGVVIAPREEQRVPFTIRLPYDLPISGANHHISIKTGLDIEKAIDPSDSDRILVELHPKAKAVIEVFEKLNFRLHQRDSEAASKYRSQRPFVMEYELKPVFGSHYAETFDEVELAFEEIDGDLGVAMLIDQRRSGLAEKLDLDETLVKFPVTDAALAKPRLLKETIQDQLERFI</sequence>
<dbReference type="Pfam" id="PF07070">
    <property type="entry name" value="Spo0M"/>
    <property type="match status" value="1"/>
</dbReference>
<gene>
    <name evidence="1" type="ORF">SAMN04488112_1312</name>
</gene>
<dbReference type="EMBL" id="FMZA01000031">
    <property type="protein sequence ID" value="SDD07638.1"/>
    <property type="molecule type" value="Genomic_DNA"/>
</dbReference>
<proteinExistence type="predicted"/>
<dbReference type="Proteomes" id="UP000199387">
    <property type="component" value="Unassembled WGS sequence"/>
</dbReference>
<dbReference type="InterPro" id="IPR009776">
    <property type="entry name" value="Spore_0_M"/>
</dbReference>
<dbReference type="OrthoDB" id="2351239at2"/>
<dbReference type="AlphaFoldDB" id="A0A1G6RSV9"/>
<accession>A0A1G6RSV9</accession>
<dbReference type="RefSeq" id="WP_091573126.1">
    <property type="nucleotide sequence ID" value="NZ_FMZA01000031.1"/>
</dbReference>
<name>A0A1G6RSV9_9BACL</name>
<protein>
    <submittedName>
        <fullName evidence="1">Sporulation-control protein</fullName>
    </submittedName>
</protein>
<dbReference type="STRING" id="1236220.SAMN04488112_1312"/>
<reference evidence="1 2" key="1">
    <citation type="submission" date="2016-10" db="EMBL/GenBank/DDBJ databases">
        <authorList>
            <person name="de Groot N.N."/>
        </authorList>
    </citation>
    <scope>NUCLEOTIDE SEQUENCE [LARGE SCALE GENOMIC DNA]</scope>
    <source>
        <strain evidence="1 2">DSM 45514</strain>
    </source>
</reference>
<organism evidence="1 2">
    <name type="scientific">Melghirimyces thermohalophilus</name>
    <dbReference type="NCBI Taxonomy" id="1236220"/>
    <lineage>
        <taxon>Bacteria</taxon>
        <taxon>Bacillati</taxon>
        <taxon>Bacillota</taxon>
        <taxon>Bacilli</taxon>
        <taxon>Bacillales</taxon>
        <taxon>Thermoactinomycetaceae</taxon>
        <taxon>Melghirimyces</taxon>
    </lineage>
</organism>